<dbReference type="OrthoDB" id="8115457at2"/>
<sequence>MPKLVRMYIVNVLIGFAVAAAFVVMLVWADVAGLRHLILETEKGWLAGFLLFFSNGIIFAGVQFGIAVMRMAEPEDGPKGGTRAPVVRMEPVHVRAAAPVARSAARRR</sequence>
<comment type="caution">
    <text evidence="2">The sequence shown here is derived from an EMBL/GenBank/DDBJ whole genome shotgun (WGS) entry which is preliminary data.</text>
</comment>
<proteinExistence type="predicted"/>
<dbReference type="EMBL" id="SSND01000004">
    <property type="protein sequence ID" value="THD82233.1"/>
    <property type="molecule type" value="Genomic_DNA"/>
</dbReference>
<accession>A0A4S3MKF7</accession>
<evidence type="ECO:0000256" key="1">
    <source>
        <dbReference type="SAM" id="Phobius"/>
    </source>
</evidence>
<dbReference type="RefSeq" id="WP_136395341.1">
    <property type="nucleotide sequence ID" value="NZ_SSND01000004.1"/>
</dbReference>
<feature type="transmembrane region" description="Helical" evidence="1">
    <location>
        <begin position="49"/>
        <end position="69"/>
    </location>
</feature>
<organism evidence="2 3">
    <name type="scientific">Aliigemmobacter aestuarii</name>
    <dbReference type="NCBI Taxonomy" id="1445661"/>
    <lineage>
        <taxon>Bacteria</taxon>
        <taxon>Pseudomonadati</taxon>
        <taxon>Pseudomonadota</taxon>
        <taxon>Alphaproteobacteria</taxon>
        <taxon>Rhodobacterales</taxon>
        <taxon>Paracoccaceae</taxon>
        <taxon>Aliigemmobacter</taxon>
    </lineage>
</organism>
<evidence type="ECO:0000313" key="2">
    <source>
        <dbReference type="EMBL" id="THD82233.1"/>
    </source>
</evidence>
<name>A0A4S3MKF7_9RHOB</name>
<reference evidence="2 3" key="1">
    <citation type="submission" date="2019-04" db="EMBL/GenBank/DDBJ databases">
        <title>Draft genome sequence of Gemmobacter aestuarii sp. nov.</title>
        <authorList>
            <person name="Hameed A."/>
            <person name="Lin S.-Y."/>
            <person name="Shahina M."/>
            <person name="Lai W.-A."/>
            <person name="Young C.-C."/>
        </authorList>
    </citation>
    <scope>NUCLEOTIDE SEQUENCE [LARGE SCALE GENOMIC DNA]</scope>
    <source>
        <strain evidence="2 3">CC-PW-75</strain>
    </source>
</reference>
<keyword evidence="1" id="KW-0812">Transmembrane</keyword>
<dbReference type="AlphaFoldDB" id="A0A4S3MKF7"/>
<protein>
    <submittedName>
        <fullName evidence="2">Uncharacterized protein</fullName>
    </submittedName>
</protein>
<keyword evidence="3" id="KW-1185">Reference proteome</keyword>
<evidence type="ECO:0000313" key="3">
    <source>
        <dbReference type="Proteomes" id="UP000309450"/>
    </source>
</evidence>
<keyword evidence="1" id="KW-1133">Transmembrane helix</keyword>
<keyword evidence="1" id="KW-0472">Membrane</keyword>
<gene>
    <name evidence="2" type="ORF">E7811_14250</name>
</gene>
<dbReference type="Proteomes" id="UP000309450">
    <property type="component" value="Unassembled WGS sequence"/>
</dbReference>
<feature type="transmembrane region" description="Helical" evidence="1">
    <location>
        <begin position="7"/>
        <end position="29"/>
    </location>
</feature>